<comment type="caution">
    <text evidence="9">The sequence shown here is derived from an EMBL/GenBank/DDBJ whole genome shotgun (WGS) entry which is preliminary data.</text>
</comment>
<dbReference type="SUPFAM" id="SSF56300">
    <property type="entry name" value="Metallo-dependent phosphatases"/>
    <property type="match status" value="1"/>
</dbReference>
<comment type="cofactor">
    <cofactor evidence="6">
        <name>Fe cation</name>
        <dbReference type="ChEBI" id="CHEBI:24875"/>
    </cofactor>
    <text evidence="6">Binds 2 iron ions per subunit.</text>
</comment>
<dbReference type="PANTHER" id="PTHR10161">
    <property type="entry name" value="TARTRATE-RESISTANT ACID PHOSPHATASE TYPE 5"/>
    <property type="match status" value="1"/>
</dbReference>
<keyword evidence="6" id="KW-0479">Metal-binding</keyword>
<dbReference type="PANTHER" id="PTHR10161:SF14">
    <property type="entry name" value="TARTRATE-RESISTANT ACID PHOSPHATASE TYPE 5"/>
    <property type="match status" value="1"/>
</dbReference>
<evidence type="ECO:0000256" key="5">
    <source>
        <dbReference type="PIRNR" id="PIRNR000898"/>
    </source>
</evidence>
<evidence type="ECO:0000256" key="3">
    <source>
        <dbReference type="ARBA" id="ARBA00022729"/>
    </source>
</evidence>
<dbReference type="InterPro" id="IPR004843">
    <property type="entry name" value="Calcineurin-like_PHP"/>
</dbReference>
<dbReference type="PIRSF" id="PIRSF000898">
    <property type="entry name" value="Acid_Ptase_5"/>
    <property type="match status" value="1"/>
</dbReference>
<evidence type="ECO:0000313" key="9">
    <source>
        <dbReference type="EMBL" id="EWH09342.1"/>
    </source>
</evidence>
<dbReference type="InterPro" id="IPR029052">
    <property type="entry name" value="Metallo-depent_PP-like"/>
</dbReference>
<dbReference type="EC" id="3.1.3.2" evidence="2 5"/>
<feature type="binding site" evidence="6">
    <location>
        <position position="51"/>
    </location>
    <ligand>
        <name>Fe cation</name>
        <dbReference type="ChEBI" id="CHEBI:24875"/>
        <label>1</label>
    </ligand>
</feature>
<feature type="binding site" evidence="6">
    <location>
        <position position="214"/>
    </location>
    <ligand>
        <name>Fe cation</name>
        <dbReference type="ChEBI" id="CHEBI:24875"/>
        <label>2</label>
    </ligand>
</feature>
<dbReference type="Gene3D" id="3.60.21.10">
    <property type="match status" value="1"/>
</dbReference>
<feature type="chain" id="PRO_5004898078" description="acid phosphatase" evidence="7">
    <location>
        <begin position="20"/>
        <end position="326"/>
    </location>
</feature>
<dbReference type="GO" id="GO:0003993">
    <property type="term" value="F:acid phosphatase activity"/>
    <property type="evidence" value="ECO:0007669"/>
    <property type="project" value="UniProtKB-UniRule"/>
</dbReference>
<keyword evidence="5 6" id="KW-0408">Iron</keyword>
<evidence type="ECO:0000256" key="6">
    <source>
        <dbReference type="PIRSR" id="PIRSR000898-1"/>
    </source>
</evidence>
<accession>W7QK67</accession>
<evidence type="ECO:0000256" key="2">
    <source>
        <dbReference type="ARBA" id="ARBA00012646"/>
    </source>
</evidence>
<gene>
    <name evidence="9" type="ORF">DS2_13119</name>
</gene>
<evidence type="ECO:0000256" key="4">
    <source>
        <dbReference type="ARBA" id="ARBA00022801"/>
    </source>
</evidence>
<dbReference type="OrthoDB" id="9809781at2"/>
<evidence type="ECO:0000256" key="1">
    <source>
        <dbReference type="ARBA" id="ARBA00000032"/>
    </source>
</evidence>
<dbReference type="PATRIC" id="fig|1328313.3.peg.2675"/>
<keyword evidence="3 7" id="KW-0732">Signal</keyword>
<dbReference type="InterPro" id="IPR051558">
    <property type="entry name" value="Metallophosphoesterase_PAP"/>
</dbReference>
<keyword evidence="10" id="KW-1185">Reference proteome</keyword>
<feature type="domain" description="Calcineurin-like phosphoesterase" evidence="8">
    <location>
        <begin position="45"/>
        <end position="253"/>
    </location>
</feature>
<feature type="binding site" evidence="6">
    <location>
        <position position="84"/>
    </location>
    <ligand>
        <name>Fe cation</name>
        <dbReference type="ChEBI" id="CHEBI:24875"/>
        <label>2</label>
    </ligand>
</feature>
<sequence length="326" mass="37550">MIKWLLIAVTCLTAPVALSNQVFKDETWYQQNLIADLKVDEQALNFLVVGDWGRNGHFQQKAVAEQMDNLMYWLDGEFILSTGDNFYPDGVASVNDPYLQSSYEDIYSGPHLFEPWYLVLGNHDYRGNVQAQIDYTQVSQRWNMPARYYSKRMQLNDSNDTLLLIFLDTSPFEDKYYVEDKYLPVRSQNSQQQLNWFEQQLKGADDRWIIVIGHHPMYSSGKRYGKTDSVRHKLEPLMEKYQVNAYFAGHEHDLQHNQPQGTTVHHFISGAGSAVRHVKPREFTQFAKATAGVTAVSLKQNSMLIQMVSAEGQILYSKDIPHPATK</sequence>
<feature type="binding site" evidence="6">
    <location>
        <position position="252"/>
    </location>
    <ligand>
        <name>Fe cation</name>
        <dbReference type="ChEBI" id="CHEBI:24875"/>
        <label>1</label>
    </ligand>
</feature>
<name>W7QK67_9ALTE</name>
<dbReference type="Pfam" id="PF00149">
    <property type="entry name" value="Metallophos"/>
    <property type="match status" value="1"/>
</dbReference>
<dbReference type="Proteomes" id="UP000019276">
    <property type="component" value="Unassembled WGS sequence"/>
</dbReference>
<dbReference type="AlphaFoldDB" id="W7QK67"/>
<dbReference type="eggNOG" id="COG1409">
    <property type="taxonomic scope" value="Bacteria"/>
</dbReference>
<feature type="binding site" evidence="6">
    <location>
        <position position="250"/>
    </location>
    <ligand>
        <name>Fe cation</name>
        <dbReference type="ChEBI" id="CHEBI:24875"/>
        <label>2</label>
    </ligand>
</feature>
<comment type="catalytic activity">
    <reaction evidence="1 5">
        <text>a phosphate monoester + H2O = an alcohol + phosphate</text>
        <dbReference type="Rhea" id="RHEA:15017"/>
        <dbReference type="ChEBI" id="CHEBI:15377"/>
        <dbReference type="ChEBI" id="CHEBI:30879"/>
        <dbReference type="ChEBI" id="CHEBI:43474"/>
        <dbReference type="ChEBI" id="CHEBI:67140"/>
        <dbReference type="EC" id="3.1.3.2"/>
    </reaction>
</comment>
<proteinExistence type="predicted"/>
<evidence type="ECO:0000313" key="10">
    <source>
        <dbReference type="Proteomes" id="UP000019276"/>
    </source>
</evidence>
<organism evidence="9 10">
    <name type="scientific">Catenovulum agarivorans DS-2</name>
    <dbReference type="NCBI Taxonomy" id="1328313"/>
    <lineage>
        <taxon>Bacteria</taxon>
        <taxon>Pseudomonadati</taxon>
        <taxon>Pseudomonadota</taxon>
        <taxon>Gammaproteobacteria</taxon>
        <taxon>Alteromonadales</taxon>
        <taxon>Alteromonadaceae</taxon>
        <taxon>Catenovulum</taxon>
    </lineage>
</organism>
<dbReference type="InterPro" id="IPR024927">
    <property type="entry name" value="Acid_PPase"/>
</dbReference>
<keyword evidence="4 5" id="KW-0378">Hydrolase</keyword>
<dbReference type="GO" id="GO:0046872">
    <property type="term" value="F:metal ion binding"/>
    <property type="evidence" value="ECO:0007669"/>
    <property type="project" value="UniProtKB-KW"/>
</dbReference>
<feature type="binding site" evidence="6">
    <location>
        <position position="87"/>
    </location>
    <ligand>
        <name>Fe cation</name>
        <dbReference type="ChEBI" id="CHEBI:24875"/>
        <label>1</label>
    </ligand>
</feature>
<feature type="signal peptide" evidence="7">
    <location>
        <begin position="1"/>
        <end position="19"/>
    </location>
</feature>
<evidence type="ECO:0000259" key="8">
    <source>
        <dbReference type="Pfam" id="PF00149"/>
    </source>
</evidence>
<protein>
    <recommendedName>
        <fullName evidence="2 5">acid phosphatase</fullName>
        <ecNumber evidence="2 5">3.1.3.2</ecNumber>
    </recommendedName>
</protein>
<evidence type="ECO:0000256" key="7">
    <source>
        <dbReference type="SAM" id="SignalP"/>
    </source>
</evidence>
<dbReference type="EMBL" id="ARZY01000025">
    <property type="protein sequence ID" value="EWH09342.1"/>
    <property type="molecule type" value="Genomic_DNA"/>
</dbReference>
<dbReference type="STRING" id="1328313.DS2_13119"/>
<feature type="binding site" evidence="6">
    <location>
        <position position="84"/>
    </location>
    <ligand>
        <name>Fe cation</name>
        <dbReference type="ChEBI" id="CHEBI:24875"/>
        <label>1</label>
    </ligand>
</feature>
<reference evidence="9 10" key="1">
    <citation type="journal article" date="2014" name="Genome Announc.">
        <title>Draft Genome Sequence of the Agar-Degrading Bacterium Catenovulum sp. Strain DS-2, Isolated from Intestines of Haliotis diversicolor.</title>
        <authorList>
            <person name="Shan D."/>
            <person name="Li X."/>
            <person name="Gu Z."/>
            <person name="Wei G."/>
            <person name="Gao Z."/>
            <person name="Shao Z."/>
        </authorList>
    </citation>
    <scope>NUCLEOTIDE SEQUENCE [LARGE SCALE GENOMIC DNA]</scope>
    <source>
        <strain evidence="9 10">DS-2</strain>
    </source>
</reference>
<feature type="binding site" evidence="6">
    <location>
        <position position="122"/>
    </location>
    <ligand>
        <name>Fe cation</name>
        <dbReference type="ChEBI" id="CHEBI:24875"/>
        <label>2</label>
    </ligand>
</feature>
<dbReference type="CDD" id="cd07378">
    <property type="entry name" value="MPP_ACP5"/>
    <property type="match status" value="1"/>
</dbReference>
<dbReference type="RefSeq" id="WP_035015279.1">
    <property type="nucleotide sequence ID" value="NZ_ARZY01000025.1"/>
</dbReference>